<protein>
    <recommendedName>
        <fullName evidence="5">DUF1573 domain-containing protein</fullName>
    </recommendedName>
</protein>
<keyword evidence="4" id="KW-1185">Reference proteome</keyword>
<dbReference type="Proteomes" id="UP000563094">
    <property type="component" value="Unassembled WGS sequence"/>
</dbReference>
<evidence type="ECO:0000256" key="2">
    <source>
        <dbReference type="SAM" id="SignalP"/>
    </source>
</evidence>
<organism evidence="3 4">
    <name type="scientific">Rufibacter quisquiliarum</name>
    <dbReference type="NCBI Taxonomy" id="1549639"/>
    <lineage>
        <taxon>Bacteria</taxon>
        <taxon>Pseudomonadati</taxon>
        <taxon>Bacteroidota</taxon>
        <taxon>Cytophagia</taxon>
        <taxon>Cytophagales</taxon>
        <taxon>Hymenobacteraceae</taxon>
        <taxon>Rufibacter</taxon>
    </lineage>
</organism>
<feature type="signal peptide" evidence="2">
    <location>
        <begin position="1"/>
        <end position="19"/>
    </location>
</feature>
<keyword evidence="2" id="KW-0732">Signal</keyword>
<gene>
    <name evidence="3" type="ORF">FHS90_002193</name>
</gene>
<accession>A0A839GG07</accession>
<dbReference type="RefSeq" id="WP_246386874.1">
    <property type="nucleotide sequence ID" value="NZ_JACJIQ010000007.1"/>
</dbReference>
<dbReference type="Gene3D" id="2.60.40.10">
    <property type="entry name" value="Immunoglobulins"/>
    <property type="match status" value="1"/>
</dbReference>
<proteinExistence type="predicted"/>
<dbReference type="InterPro" id="IPR013783">
    <property type="entry name" value="Ig-like_fold"/>
</dbReference>
<name>A0A839GG07_9BACT</name>
<evidence type="ECO:0000313" key="4">
    <source>
        <dbReference type="Proteomes" id="UP000563094"/>
    </source>
</evidence>
<feature type="compositionally biased region" description="Low complexity" evidence="1">
    <location>
        <begin position="29"/>
        <end position="41"/>
    </location>
</feature>
<feature type="chain" id="PRO_5032961964" description="DUF1573 domain-containing protein" evidence="2">
    <location>
        <begin position="20"/>
        <end position="150"/>
    </location>
</feature>
<dbReference type="EMBL" id="JACJIQ010000007">
    <property type="protein sequence ID" value="MBA9077480.1"/>
    <property type="molecule type" value="Genomic_DNA"/>
</dbReference>
<evidence type="ECO:0008006" key="5">
    <source>
        <dbReference type="Google" id="ProtNLM"/>
    </source>
</evidence>
<evidence type="ECO:0000256" key="1">
    <source>
        <dbReference type="SAM" id="MobiDB-lite"/>
    </source>
</evidence>
<sequence>MKKFIGAALFLFGAGSTMAQSTPPPSAAVPSRSDSSTVSTPVVPAGPSIVFEEQKFDFGDIRQGEVVQHTFRFTNNGSQPLVISNVRTTCGCTATDYPKKPVMPGETASITARFNSAGKRGQQNKVITIDSNALQGSTQVLIITKVTAAN</sequence>
<dbReference type="PANTHER" id="PTHR37833:SF1">
    <property type="entry name" value="SIGNAL PEPTIDE PROTEIN"/>
    <property type="match status" value="1"/>
</dbReference>
<reference evidence="3 4" key="1">
    <citation type="submission" date="2020-08" db="EMBL/GenBank/DDBJ databases">
        <title>Genomic Encyclopedia of Type Strains, Phase IV (KMG-IV): sequencing the most valuable type-strain genomes for metagenomic binning, comparative biology and taxonomic classification.</title>
        <authorList>
            <person name="Goeker M."/>
        </authorList>
    </citation>
    <scope>NUCLEOTIDE SEQUENCE [LARGE SCALE GENOMIC DNA]</scope>
    <source>
        <strain evidence="3 4">DSM 29854</strain>
    </source>
</reference>
<dbReference type="InterPro" id="IPR011467">
    <property type="entry name" value="DUF1573"/>
</dbReference>
<dbReference type="AlphaFoldDB" id="A0A839GG07"/>
<evidence type="ECO:0000313" key="3">
    <source>
        <dbReference type="EMBL" id="MBA9077480.1"/>
    </source>
</evidence>
<comment type="caution">
    <text evidence="3">The sequence shown here is derived from an EMBL/GenBank/DDBJ whole genome shotgun (WGS) entry which is preliminary data.</text>
</comment>
<dbReference type="PANTHER" id="PTHR37833">
    <property type="entry name" value="LIPOPROTEIN-RELATED"/>
    <property type="match status" value="1"/>
</dbReference>
<feature type="region of interest" description="Disordered" evidence="1">
    <location>
        <begin position="18"/>
        <end position="41"/>
    </location>
</feature>
<dbReference type="Pfam" id="PF07610">
    <property type="entry name" value="DUF1573"/>
    <property type="match status" value="1"/>
</dbReference>